<dbReference type="PROSITE" id="PS50082">
    <property type="entry name" value="WD_REPEATS_2"/>
    <property type="match status" value="4"/>
</dbReference>
<dbReference type="SUPFAM" id="SSF50978">
    <property type="entry name" value="WD40 repeat-like"/>
    <property type="match status" value="1"/>
</dbReference>
<dbReference type="Pfam" id="PF25764">
    <property type="entry name" value="KIF21A_4th"/>
    <property type="match status" value="1"/>
</dbReference>
<feature type="region of interest" description="Disordered" evidence="24">
    <location>
        <begin position="474"/>
        <end position="507"/>
    </location>
</feature>
<organism evidence="26 27">
    <name type="scientific">Myripristis murdjan</name>
    <name type="common">pinecone soldierfish</name>
    <dbReference type="NCBI Taxonomy" id="586833"/>
    <lineage>
        <taxon>Eukaryota</taxon>
        <taxon>Metazoa</taxon>
        <taxon>Chordata</taxon>
        <taxon>Craniata</taxon>
        <taxon>Vertebrata</taxon>
        <taxon>Euteleostomi</taxon>
        <taxon>Actinopterygii</taxon>
        <taxon>Neopterygii</taxon>
        <taxon>Teleostei</taxon>
        <taxon>Neoteleostei</taxon>
        <taxon>Acanthomorphata</taxon>
        <taxon>Holocentriformes</taxon>
        <taxon>Holocentridae</taxon>
        <taxon>Myripristis</taxon>
    </lineage>
</organism>
<sequence length="1566" mass="175398">MAKEKIEGCHVCTLVTPGEPQVLLGKDKAFTYDFVFDLDSEQHQIYQACVHKLIEGCFEGYNATVFAYGQTGSGKTYTMGTGFDVNVSQEEQGIIPRAVHQLFEGIQSRRTSAQEAGTQPPEFKVSAQFLELYNEEILDLFDGARDPDSRSRKSNIKIHEDASGSIYTTGVTSRLVHSEQELLQCLKLGALSRTTASTQMNAQSSRSHAIFTIHLCQMRVCQQPQLVRRGPEYETLMAKFHFVDLAGSERLKRTGATGERAREGISINCGLLALGNVISALGDQTKKGGHVPYRDSKLTRLLQDSLGGNSRTVMIACVSPSDRDFMETLNTLKYANRARNIKNKVVVNQDKTSQQISALRAEIARLQMELMEYKAGKRVAGEDGSEGYSDLYQENAMLQRENDTLRLRVKAMQETIDHLNTRVTHLLANEISALLAKSSEGNEEIGTLIQNYIREVEELRSKLLESEAMNESLRRQVSRLSSRSPFPSSTLSPAPGHPPGSSPAPMSMEAEMTDVIRRAKLDIERLKKKERRQRRMSGCDEDEGEDEEEGREEEEEFDSDESLVDSDSDSDEKANFQADLADLTCEIEIKQKLIDELENSQRRLLMLKLQYEEKLILLQNKIRDTQLERDRVLQNLMSMENYTEEKASRIKQEYEKRLKEMNRDLQKLQAAQKEHARLLKNQGRYERELKKLQAEVNEMKKAKVALMKQMKEEQQRRRMVEAKRNREIAQLKKEQRRQEYQIRALESQKRQQELVLRRKTQEVTALRRLAKPMSERVAGRVARWNQPPPLPDSGAELSASTTASSSEPEFGRTVSGMVRQWNNKNNAYGYLGESEGSMDGTRVIGGSSFTKSARQKWQALERRILDIVMQRMTIANVEADMDRLIKKREELTVQQESLLHKREVLMAEGEGPEAEDRLLLEINEEIEVLNANIDYINDSLSDCQATIVQIEETKDELDSVDTSVVISSCSLAEARHLLDHFLKASIDKGLQVAQKEAQIRLLEGQLRQTDVIGSAHNHMILDALREKAEYIPELQALIHNVQQENGYANCSLLSHSSITSLLSPMEPRLSAQMKAVSAEYLGPILDPTSGSKPQHITKSLASLTDIQEDGLSLVSGSLGLSLSLREPYHRDRASRTISLPVRGHTFPRQSRGYDTSPMTRRKSYDRSFRPTEGYTPPSSPPLRTRNDRNVFSRLTSNQTQGSALDKSDDSDSSLSEVLRGVISPIGGVKGGRTAPLQCLSVAEGHSKPVLCVDATDELLFTGSKDRTCKMWNLVTGQEIVTLKGHPNNVVSVKYCPSSGLFFSVSTSYIKVWDILFFFWQVVSGDACAGTTTRTITFAQGEYQINQISLNPTGSVLYAAAGNTVRIWDLNRMQAMGKLTGHIGSVMCLTVGQSLLGKDQVITGSKDHYVKVFDVAEGTLGNVGPAHNFEPPHYDGIECLAVQGDVLFSGSRDNGIKKWDLEQQELTQQIPNAHKDWVCALAYVPGRPMLLSGCRGGMLKVWNVDNFTPIGEVRGHDSPINAICTNSKQIFTASSDCRVKLWSYVPGLTPCLPRRVLAIKGRATSLP</sequence>
<evidence type="ECO:0000313" key="26">
    <source>
        <dbReference type="Ensembl" id="ENSMMDP00005006046.1"/>
    </source>
</evidence>
<feature type="compositionally biased region" description="Acidic residues" evidence="24">
    <location>
        <begin position="539"/>
        <end position="570"/>
    </location>
</feature>
<dbReference type="PROSITE" id="PS50294">
    <property type="entry name" value="WD_REPEATS_REGION"/>
    <property type="match status" value="1"/>
</dbReference>
<keyword evidence="8 21" id="KW-0853">WD repeat</keyword>
<feature type="region of interest" description="Disordered" evidence="24">
    <location>
        <begin position="530"/>
        <end position="573"/>
    </location>
</feature>
<dbReference type="Gene3D" id="3.40.850.10">
    <property type="entry name" value="Kinesin motor domain"/>
    <property type="match status" value="1"/>
</dbReference>
<evidence type="ECO:0000256" key="22">
    <source>
        <dbReference type="PROSITE-ProRule" id="PRU00283"/>
    </source>
</evidence>
<dbReference type="GO" id="GO:0008017">
    <property type="term" value="F:microtubule binding"/>
    <property type="evidence" value="ECO:0007669"/>
    <property type="project" value="InterPro"/>
</dbReference>
<evidence type="ECO:0000256" key="2">
    <source>
        <dbReference type="ARBA" id="ARBA00004279"/>
    </source>
</evidence>
<feature type="repeat" description="WD" evidence="21">
    <location>
        <begin position="1470"/>
        <end position="1511"/>
    </location>
</feature>
<dbReference type="CDD" id="cd01372">
    <property type="entry name" value="KISc_KIF4"/>
    <property type="match status" value="1"/>
</dbReference>
<dbReference type="GO" id="GO:0007018">
    <property type="term" value="P:microtubule-based movement"/>
    <property type="evidence" value="ECO:0007669"/>
    <property type="project" value="InterPro"/>
</dbReference>
<dbReference type="PROSITE" id="PS50067">
    <property type="entry name" value="KINESIN_MOTOR_2"/>
    <property type="match status" value="1"/>
</dbReference>
<name>A0A667XAW7_9TELE</name>
<keyword evidence="15" id="KW-0206">Cytoskeleton</keyword>
<evidence type="ECO:0000256" key="5">
    <source>
        <dbReference type="ARBA" id="ARBA00004624"/>
    </source>
</evidence>
<comment type="function">
    <text evidence="18">Plus-end directed microtubule-dependent motor protein which displays processive activity. Is involved in regulation of microtubule dynamics, synapse function and neuronal morphology, including dendritic tree branching and spine formation. Plays a role in lerning and memory. Involved in delivery of gamma-aminobutyric acid (GABA(A)) receptor to cell surface.</text>
</comment>
<evidence type="ECO:0000256" key="16">
    <source>
        <dbReference type="ARBA" id="ARBA00023273"/>
    </source>
</evidence>
<keyword evidence="11 22" id="KW-0547">Nucleotide-binding</keyword>
<dbReference type="InterPro" id="IPR036322">
    <property type="entry name" value="WD40_repeat_dom_sf"/>
</dbReference>
<dbReference type="FunFam" id="2.130.10.10:FF:000490">
    <property type="entry name" value="Kinesin family member 21B"/>
    <property type="match status" value="1"/>
</dbReference>
<feature type="compositionally biased region" description="Low complexity" evidence="24">
    <location>
        <begin position="478"/>
        <end position="494"/>
    </location>
</feature>
<evidence type="ECO:0000256" key="7">
    <source>
        <dbReference type="ARBA" id="ARBA00022553"/>
    </source>
</evidence>
<dbReference type="Pfam" id="PF00225">
    <property type="entry name" value="Kinesin"/>
    <property type="match status" value="1"/>
</dbReference>
<keyword evidence="17" id="KW-0968">Cytoplasmic vesicle</keyword>
<dbReference type="SUPFAM" id="SSF52540">
    <property type="entry name" value="P-loop containing nucleoside triphosphate hydrolases"/>
    <property type="match status" value="1"/>
</dbReference>
<feature type="repeat" description="WD" evidence="21">
    <location>
        <begin position="1512"/>
        <end position="1542"/>
    </location>
</feature>
<feature type="repeat" description="WD" evidence="21">
    <location>
        <begin position="1242"/>
        <end position="1281"/>
    </location>
</feature>
<dbReference type="PANTHER" id="PTHR47969:SF28">
    <property type="entry name" value="KINESIN-LIKE PROTEIN KIF21B"/>
    <property type="match status" value="1"/>
</dbReference>
<protein>
    <recommendedName>
        <fullName evidence="20">Kinesin-like protein KIF21B</fullName>
    </recommendedName>
</protein>
<dbReference type="GO" id="GO:0005524">
    <property type="term" value="F:ATP binding"/>
    <property type="evidence" value="ECO:0007669"/>
    <property type="project" value="UniProtKB-UniRule"/>
</dbReference>
<reference evidence="26" key="2">
    <citation type="submission" date="2025-08" db="UniProtKB">
        <authorList>
            <consortium name="Ensembl"/>
        </authorList>
    </citation>
    <scope>IDENTIFICATION</scope>
</reference>
<dbReference type="InterPro" id="IPR056533">
    <property type="entry name" value="KIF21A/B_hel_1"/>
</dbReference>
<keyword evidence="10" id="KW-0677">Repeat</keyword>
<evidence type="ECO:0000256" key="13">
    <source>
        <dbReference type="ARBA" id="ARBA00023054"/>
    </source>
</evidence>
<gene>
    <name evidence="26" type="primary">KIF21B</name>
    <name evidence="26" type="synonym">kif21b</name>
</gene>
<evidence type="ECO:0000256" key="11">
    <source>
        <dbReference type="ARBA" id="ARBA00022741"/>
    </source>
</evidence>
<keyword evidence="6" id="KW-0963">Cytoplasm</keyword>
<accession>A0A667XAW7</accession>
<proteinExistence type="inferred from homology"/>
<dbReference type="InterPro" id="IPR027417">
    <property type="entry name" value="P-loop_NTPase"/>
</dbReference>
<evidence type="ECO:0000259" key="25">
    <source>
        <dbReference type="PROSITE" id="PS50067"/>
    </source>
</evidence>
<dbReference type="PROSITE" id="PS00678">
    <property type="entry name" value="WD_REPEATS_1"/>
    <property type="match status" value="1"/>
</dbReference>
<dbReference type="Proteomes" id="UP000472263">
    <property type="component" value="Chromosome 5"/>
</dbReference>
<comment type="subcellular location">
    <subcellularLocation>
        <location evidence="3">Cell projection</location>
        <location evidence="3">Axon</location>
    </subcellularLocation>
    <subcellularLocation>
        <location evidence="2">Cell projection</location>
        <location evidence="2">Dendrite</location>
    </subcellularLocation>
    <subcellularLocation>
        <location evidence="5">Cell projection</location>
        <location evidence="5">Growth cone</location>
    </subcellularLocation>
    <subcellularLocation>
        <location evidence="1">Cytoplasm</location>
        <location evidence="1">Cytoskeleton</location>
    </subcellularLocation>
    <subcellularLocation>
        <location evidence="4">Cytoplasmic vesicle</location>
    </subcellularLocation>
</comment>
<dbReference type="GO" id="GO:0051231">
    <property type="term" value="P:spindle elongation"/>
    <property type="evidence" value="ECO:0007669"/>
    <property type="project" value="TreeGrafter"/>
</dbReference>
<reference evidence="26" key="3">
    <citation type="submission" date="2025-09" db="UniProtKB">
        <authorList>
            <consortium name="Ensembl"/>
        </authorList>
    </citation>
    <scope>IDENTIFICATION</scope>
</reference>
<dbReference type="GO" id="GO:0005874">
    <property type="term" value="C:microtubule"/>
    <property type="evidence" value="ECO:0007669"/>
    <property type="project" value="UniProtKB-KW"/>
</dbReference>
<dbReference type="InParanoid" id="A0A667XAW7"/>
<dbReference type="Gene3D" id="6.10.250.2730">
    <property type="match status" value="1"/>
</dbReference>
<evidence type="ECO:0000256" key="6">
    <source>
        <dbReference type="ARBA" id="ARBA00022490"/>
    </source>
</evidence>
<dbReference type="GO" id="GO:0007052">
    <property type="term" value="P:mitotic spindle organization"/>
    <property type="evidence" value="ECO:0007669"/>
    <property type="project" value="TreeGrafter"/>
</dbReference>
<dbReference type="InterPro" id="IPR056532">
    <property type="entry name" value="KIF21A/B_hel_2"/>
</dbReference>
<dbReference type="Pfam" id="PF00400">
    <property type="entry name" value="WD40"/>
    <property type="match status" value="6"/>
</dbReference>
<reference evidence="26" key="1">
    <citation type="submission" date="2019-06" db="EMBL/GenBank/DDBJ databases">
        <authorList>
            <consortium name="Wellcome Sanger Institute Data Sharing"/>
        </authorList>
    </citation>
    <scope>NUCLEOTIDE SEQUENCE [LARGE SCALE GENOMIC DNA]</scope>
</reference>
<evidence type="ECO:0000313" key="27">
    <source>
        <dbReference type="Proteomes" id="UP000472263"/>
    </source>
</evidence>
<keyword evidence="13 23" id="KW-0175">Coiled coil</keyword>
<evidence type="ECO:0000256" key="24">
    <source>
        <dbReference type="SAM" id="MobiDB-lite"/>
    </source>
</evidence>
<dbReference type="SUPFAM" id="SSF46579">
    <property type="entry name" value="Prefoldin"/>
    <property type="match status" value="1"/>
</dbReference>
<dbReference type="InterPro" id="IPR019775">
    <property type="entry name" value="WD40_repeat_CS"/>
</dbReference>
<keyword evidence="12 22" id="KW-0067">ATP-binding</keyword>
<feature type="repeat" description="WD" evidence="21">
    <location>
        <begin position="1429"/>
        <end position="1468"/>
    </location>
</feature>
<dbReference type="SMART" id="SM00320">
    <property type="entry name" value="WD40"/>
    <property type="match status" value="7"/>
</dbReference>
<dbReference type="GO" id="GO:0031410">
    <property type="term" value="C:cytoplasmic vesicle"/>
    <property type="evidence" value="ECO:0007669"/>
    <property type="project" value="UniProtKB-SubCell"/>
</dbReference>
<dbReference type="InterPro" id="IPR015943">
    <property type="entry name" value="WD40/YVTN_repeat-like_dom_sf"/>
</dbReference>
<keyword evidence="9" id="KW-0493">Microtubule</keyword>
<dbReference type="InterPro" id="IPR001680">
    <property type="entry name" value="WD40_rpt"/>
</dbReference>
<dbReference type="CDD" id="cd00200">
    <property type="entry name" value="WD40"/>
    <property type="match status" value="1"/>
</dbReference>
<dbReference type="FunFam" id="3.40.850.10:FF:000011">
    <property type="entry name" value="Kinesin family member 21A"/>
    <property type="match status" value="1"/>
</dbReference>
<dbReference type="InterPro" id="IPR036961">
    <property type="entry name" value="Kinesin_motor_dom_sf"/>
</dbReference>
<feature type="binding site" evidence="22">
    <location>
        <begin position="69"/>
        <end position="76"/>
    </location>
    <ligand>
        <name>ATP</name>
        <dbReference type="ChEBI" id="CHEBI:30616"/>
    </ligand>
</feature>
<dbReference type="Pfam" id="PF23204">
    <property type="entry name" value="KIF21A_2nd"/>
    <property type="match status" value="1"/>
</dbReference>
<dbReference type="GO" id="GO:0030426">
    <property type="term" value="C:growth cone"/>
    <property type="evidence" value="ECO:0007669"/>
    <property type="project" value="UniProtKB-SubCell"/>
</dbReference>
<dbReference type="GO" id="GO:0005875">
    <property type="term" value="C:microtubule associated complex"/>
    <property type="evidence" value="ECO:0007669"/>
    <property type="project" value="TreeGrafter"/>
</dbReference>
<keyword evidence="14 22" id="KW-0505">Motor protein</keyword>
<dbReference type="GO" id="GO:0003777">
    <property type="term" value="F:microtubule motor activity"/>
    <property type="evidence" value="ECO:0007669"/>
    <property type="project" value="InterPro"/>
</dbReference>
<keyword evidence="27" id="KW-1185">Reference proteome</keyword>
<comment type="similarity">
    <text evidence="22">Belongs to the TRAFAC class myosin-kinesin ATPase superfamily. Kinesin family.</text>
</comment>
<evidence type="ECO:0000256" key="3">
    <source>
        <dbReference type="ARBA" id="ARBA00004489"/>
    </source>
</evidence>
<dbReference type="PRINTS" id="PR00380">
    <property type="entry name" value="KINESINHEAVY"/>
</dbReference>
<evidence type="ECO:0000256" key="9">
    <source>
        <dbReference type="ARBA" id="ARBA00022701"/>
    </source>
</evidence>
<dbReference type="InterPro" id="IPR019821">
    <property type="entry name" value="Kinesin_motor_CS"/>
</dbReference>
<comment type="subunit">
    <text evidence="19">Interacts with TRIM3; the interaction positively affects motility of KIF21B. Interacts with GABARAP and GABA(A) receptor subunits: GABRG2, GABRA1 and GABRA2. May interact with GABA(A) receptor subunits: GABRB2 and GABRB3.</text>
</comment>
<dbReference type="FunFam" id="2.130.10.10:FF:000158">
    <property type="entry name" value="Kinesin family member 21A"/>
    <property type="match status" value="1"/>
</dbReference>
<dbReference type="PANTHER" id="PTHR47969">
    <property type="entry name" value="CHROMOSOME-ASSOCIATED KINESIN KIF4A-RELATED"/>
    <property type="match status" value="1"/>
</dbReference>
<feature type="region of interest" description="Disordered" evidence="24">
    <location>
        <begin position="1135"/>
        <end position="1187"/>
    </location>
</feature>
<evidence type="ECO:0000256" key="14">
    <source>
        <dbReference type="ARBA" id="ARBA00023175"/>
    </source>
</evidence>
<dbReference type="SMART" id="SM00129">
    <property type="entry name" value="KISc"/>
    <property type="match status" value="1"/>
</dbReference>
<evidence type="ECO:0000256" key="18">
    <source>
        <dbReference type="ARBA" id="ARBA00055608"/>
    </source>
</evidence>
<feature type="region of interest" description="Disordered" evidence="24">
    <location>
        <begin position="783"/>
        <end position="811"/>
    </location>
</feature>
<dbReference type="PROSITE" id="PS00411">
    <property type="entry name" value="KINESIN_MOTOR_1"/>
    <property type="match status" value="1"/>
</dbReference>
<dbReference type="InterPro" id="IPR027640">
    <property type="entry name" value="Kinesin-like_fam"/>
</dbReference>
<evidence type="ECO:0000256" key="8">
    <source>
        <dbReference type="ARBA" id="ARBA00022574"/>
    </source>
</evidence>
<evidence type="ECO:0000256" key="19">
    <source>
        <dbReference type="ARBA" id="ARBA00062361"/>
    </source>
</evidence>
<dbReference type="GO" id="GO:0030425">
    <property type="term" value="C:dendrite"/>
    <property type="evidence" value="ECO:0007669"/>
    <property type="project" value="UniProtKB-SubCell"/>
</dbReference>
<evidence type="ECO:0000256" key="1">
    <source>
        <dbReference type="ARBA" id="ARBA00004245"/>
    </source>
</evidence>
<keyword evidence="7" id="KW-0597">Phosphoprotein</keyword>
<evidence type="ECO:0000256" key="4">
    <source>
        <dbReference type="ARBA" id="ARBA00004541"/>
    </source>
</evidence>
<dbReference type="Gene3D" id="2.130.10.10">
    <property type="entry name" value="YVTN repeat-like/Quinoprotein amine dehydrogenase"/>
    <property type="match status" value="2"/>
</dbReference>
<evidence type="ECO:0000256" key="10">
    <source>
        <dbReference type="ARBA" id="ARBA00022737"/>
    </source>
</evidence>
<evidence type="ECO:0000256" key="20">
    <source>
        <dbReference type="ARBA" id="ARBA00073301"/>
    </source>
</evidence>
<evidence type="ECO:0000256" key="23">
    <source>
        <dbReference type="SAM" id="Coils"/>
    </source>
</evidence>
<dbReference type="InterPro" id="IPR001752">
    <property type="entry name" value="Kinesin_motor_dom"/>
</dbReference>
<feature type="coiled-coil region" evidence="23">
    <location>
        <begin position="874"/>
        <end position="901"/>
    </location>
</feature>
<keyword evidence="16" id="KW-0966">Cell projection</keyword>
<dbReference type="GeneTree" id="ENSGT00940000159650"/>
<dbReference type="FunFam" id="2.130.10.10:FF:000131">
    <property type="entry name" value="Kinesin family member 21A"/>
    <property type="match status" value="1"/>
</dbReference>
<evidence type="ECO:0000256" key="21">
    <source>
        <dbReference type="PROSITE-ProRule" id="PRU00221"/>
    </source>
</evidence>
<evidence type="ECO:0000256" key="15">
    <source>
        <dbReference type="ARBA" id="ARBA00023212"/>
    </source>
</evidence>
<evidence type="ECO:0000256" key="12">
    <source>
        <dbReference type="ARBA" id="ARBA00022840"/>
    </source>
</evidence>
<evidence type="ECO:0000256" key="17">
    <source>
        <dbReference type="ARBA" id="ARBA00023329"/>
    </source>
</evidence>
<feature type="domain" description="Kinesin motor" evidence="25">
    <location>
        <begin position="1"/>
        <end position="341"/>
    </location>
</feature>
<dbReference type="Pfam" id="PF23203">
    <property type="entry name" value="KIF21A"/>
    <property type="match status" value="1"/>
</dbReference>
<feature type="coiled-coil region" evidence="23">
    <location>
        <begin position="580"/>
        <end position="762"/>
    </location>
</feature>
<dbReference type="Ensembl" id="ENSMMDT00005006208.1">
    <property type="protein sequence ID" value="ENSMMDP00005006046.1"/>
    <property type="gene ID" value="ENSMMDG00005003382.1"/>
</dbReference>